<evidence type="ECO:0000256" key="1">
    <source>
        <dbReference type="SAM" id="Phobius"/>
    </source>
</evidence>
<feature type="transmembrane region" description="Helical" evidence="1">
    <location>
        <begin position="153"/>
        <end position="171"/>
    </location>
</feature>
<evidence type="ECO:0000259" key="2">
    <source>
        <dbReference type="Pfam" id="PF02517"/>
    </source>
</evidence>
<dbReference type="Proteomes" id="UP000182312">
    <property type="component" value="Unassembled WGS sequence"/>
</dbReference>
<reference evidence="3 5" key="1">
    <citation type="submission" date="2014-09" db="EMBL/GenBank/DDBJ databases">
        <authorList>
            <person name="McGinnis J.M."/>
            <person name="Wolfgang W.J."/>
        </authorList>
    </citation>
    <scope>NUCLEOTIDE SEQUENCE [LARGE SCALE GENOMIC DNA]</scope>
    <source>
        <strain evidence="3 5">JCM 14014</strain>
    </source>
</reference>
<evidence type="ECO:0000313" key="4">
    <source>
        <dbReference type="EMBL" id="SFA42115.1"/>
    </source>
</evidence>
<dbReference type="Pfam" id="PF02517">
    <property type="entry name" value="Rce1-like"/>
    <property type="match status" value="1"/>
</dbReference>
<dbReference type="EMBL" id="JRKN01000001">
    <property type="protein sequence ID" value="KGJ06699.1"/>
    <property type="molecule type" value="Genomic_DNA"/>
</dbReference>
<gene>
    <name evidence="3" type="ORF">IT41_00545</name>
    <name evidence="4" type="ORF">SAMN04487972_102249</name>
</gene>
<feature type="transmembrane region" description="Helical" evidence="1">
    <location>
        <begin position="31"/>
        <end position="50"/>
    </location>
</feature>
<feature type="transmembrane region" description="Helical" evidence="1">
    <location>
        <begin position="6"/>
        <end position="24"/>
    </location>
</feature>
<evidence type="ECO:0000313" key="6">
    <source>
        <dbReference type="Proteomes" id="UP000182312"/>
    </source>
</evidence>
<dbReference type="STRING" id="376733.SAMN04487972_102249"/>
<evidence type="ECO:0000313" key="3">
    <source>
        <dbReference type="EMBL" id="KGJ06699.1"/>
    </source>
</evidence>
<organism evidence="3 5">
    <name type="scientific">Paracoccus halophilus</name>
    <dbReference type="NCBI Taxonomy" id="376733"/>
    <lineage>
        <taxon>Bacteria</taxon>
        <taxon>Pseudomonadati</taxon>
        <taxon>Pseudomonadota</taxon>
        <taxon>Alphaproteobacteria</taxon>
        <taxon>Rhodobacterales</taxon>
        <taxon>Paracoccaceae</taxon>
        <taxon>Paracoccus</taxon>
    </lineage>
</organism>
<dbReference type="OrthoDB" id="7775561at2"/>
<sequence>MDRRLGMIAAAAIPALAVLFYLLSRIGTRPLIGLLAAIAIYWLLLAAALWRNGGWSLRLRPPSRPALLALAALVIGAAVAGSRDLSSLSLSVLAVVALAAAINGTLEEAFWRGALVPRPGPGGWRAALPAMALFVAWHIAPAAGMAGIEAPGGVAGLFLGAAVMAPAMMAARLSSGTAGAAALAHVAINFFLFASLAARNGAPV</sequence>
<accession>A0A099F862</accession>
<keyword evidence="1" id="KW-0472">Membrane</keyword>
<dbReference type="Proteomes" id="UP000029846">
    <property type="component" value="Unassembled WGS sequence"/>
</dbReference>
<feature type="domain" description="CAAX prenyl protease 2/Lysostaphin resistance protein A-like" evidence="2">
    <location>
        <begin position="92"/>
        <end position="191"/>
    </location>
</feature>
<dbReference type="eggNOG" id="ENOG5033K07">
    <property type="taxonomic scope" value="Bacteria"/>
</dbReference>
<feature type="transmembrane region" description="Helical" evidence="1">
    <location>
        <begin position="88"/>
        <end position="106"/>
    </location>
</feature>
<feature type="transmembrane region" description="Helical" evidence="1">
    <location>
        <begin position="126"/>
        <end position="146"/>
    </location>
</feature>
<reference evidence="4 6" key="3">
    <citation type="submission" date="2016-10" db="EMBL/GenBank/DDBJ databases">
        <authorList>
            <person name="de Groot N.N."/>
        </authorList>
    </citation>
    <scope>NUCLEOTIDE SEQUENCE [LARGE SCALE GENOMIC DNA]</scope>
    <source>
        <strain evidence="4 6">CGMCC 1.6117</strain>
    </source>
</reference>
<reference evidence="3 5" key="2">
    <citation type="submission" date="2014-10" db="EMBL/GenBank/DDBJ databases">
        <title>Paracoccus sanguinis sp. nov., isolated from clinical specimens of New York State patients.</title>
        <authorList>
            <person name="Mingle L.A."/>
            <person name="Cole J.A."/>
            <person name="Lapierre P."/>
            <person name="Musser K.A."/>
        </authorList>
    </citation>
    <scope>NUCLEOTIDE SEQUENCE [LARGE SCALE GENOMIC DNA]</scope>
    <source>
        <strain evidence="3 5">JCM 14014</strain>
    </source>
</reference>
<keyword evidence="1" id="KW-0812">Transmembrane</keyword>
<keyword evidence="5" id="KW-1185">Reference proteome</keyword>
<name>A0A099F862_9RHOB</name>
<dbReference type="EMBL" id="FOJO01000002">
    <property type="protein sequence ID" value="SFA42115.1"/>
    <property type="molecule type" value="Genomic_DNA"/>
</dbReference>
<proteinExistence type="predicted"/>
<keyword evidence="1" id="KW-1133">Transmembrane helix</keyword>
<keyword evidence="4" id="KW-0378">Hydrolase</keyword>
<evidence type="ECO:0000313" key="5">
    <source>
        <dbReference type="Proteomes" id="UP000029846"/>
    </source>
</evidence>
<dbReference type="GO" id="GO:0006508">
    <property type="term" value="P:proteolysis"/>
    <property type="evidence" value="ECO:0007669"/>
    <property type="project" value="UniProtKB-KW"/>
</dbReference>
<feature type="transmembrane region" description="Helical" evidence="1">
    <location>
        <begin position="177"/>
        <end position="198"/>
    </location>
</feature>
<dbReference type="AlphaFoldDB" id="A0A099F862"/>
<dbReference type="GO" id="GO:0080120">
    <property type="term" value="P:CAAX-box protein maturation"/>
    <property type="evidence" value="ECO:0007669"/>
    <property type="project" value="UniProtKB-ARBA"/>
</dbReference>
<dbReference type="GO" id="GO:0004175">
    <property type="term" value="F:endopeptidase activity"/>
    <property type="evidence" value="ECO:0007669"/>
    <property type="project" value="UniProtKB-ARBA"/>
</dbReference>
<protein>
    <submittedName>
        <fullName evidence="4">CAAX protease self-immunity</fullName>
    </submittedName>
</protein>
<feature type="transmembrane region" description="Helical" evidence="1">
    <location>
        <begin position="62"/>
        <end position="81"/>
    </location>
</feature>
<dbReference type="RefSeq" id="WP_036737849.1">
    <property type="nucleotide sequence ID" value="NZ_FOJO01000002.1"/>
</dbReference>
<keyword evidence="4" id="KW-0645">Protease</keyword>
<dbReference type="InterPro" id="IPR003675">
    <property type="entry name" value="Rce1/LyrA-like_dom"/>
</dbReference>